<feature type="compositionally biased region" description="Acidic residues" evidence="1">
    <location>
        <begin position="305"/>
        <end position="315"/>
    </location>
</feature>
<dbReference type="CTD" id="55837"/>
<evidence type="ECO:0000313" key="2">
    <source>
        <dbReference type="EnsemblMetazoa" id="XP_001197735"/>
    </source>
</evidence>
<feature type="compositionally biased region" description="Polar residues" evidence="1">
    <location>
        <begin position="205"/>
        <end position="222"/>
    </location>
</feature>
<evidence type="ECO:0000256" key="1">
    <source>
        <dbReference type="SAM" id="MobiDB-lite"/>
    </source>
</evidence>
<dbReference type="OrthoDB" id="122464at2759"/>
<feature type="compositionally biased region" description="Low complexity" evidence="1">
    <location>
        <begin position="53"/>
        <end position="64"/>
    </location>
</feature>
<reference evidence="2" key="2">
    <citation type="submission" date="2021-01" db="UniProtKB">
        <authorList>
            <consortium name="EnsemblMetazoa"/>
        </authorList>
    </citation>
    <scope>IDENTIFICATION</scope>
</reference>
<name>A0A7M7G1B9_STRPU</name>
<evidence type="ECO:0008006" key="4">
    <source>
        <dbReference type="Google" id="ProtNLM"/>
    </source>
</evidence>
<dbReference type="PANTHER" id="PTHR15967:SF0">
    <property type="entry name" value="E2F-ASSOCIATED PHOSPHOPROTEIN"/>
    <property type="match status" value="1"/>
</dbReference>
<dbReference type="AlphaFoldDB" id="A0A7M7G1B9"/>
<keyword evidence="3" id="KW-1185">Reference proteome</keyword>
<accession>A0A7M7G1B9</accession>
<protein>
    <recommendedName>
        <fullName evidence="4">E2F-associated phosphoprotein</fullName>
    </recommendedName>
</protein>
<dbReference type="OMA" id="CFVNKEE"/>
<feature type="region of interest" description="Disordered" evidence="1">
    <location>
        <begin position="288"/>
        <end position="319"/>
    </location>
</feature>
<dbReference type="RefSeq" id="XP_001197735.1">
    <property type="nucleotide sequence ID" value="XM_001197735.4"/>
</dbReference>
<dbReference type="Pfam" id="PF10238">
    <property type="entry name" value="Eapp_C"/>
    <property type="match status" value="1"/>
</dbReference>
<dbReference type="PANTHER" id="PTHR15967">
    <property type="entry name" value="E2F-ASSOCIATED PHOSPHOPROTEIN"/>
    <property type="match status" value="1"/>
</dbReference>
<organism evidence="2 3">
    <name type="scientific">Strongylocentrotus purpuratus</name>
    <name type="common">Purple sea urchin</name>
    <dbReference type="NCBI Taxonomy" id="7668"/>
    <lineage>
        <taxon>Eukaryota</taxon>
        <taxon>Metazoa</taxon>
        <taxon>Echinodermata</taxon>
        <taxon>Eleutherozoa</taxon>
        <taxon>Echinozoa</taxon>
        <taxon>Echinoidea</taxon>
        <taxon>Euechinoidea</taxon>
        <taxon>Echinacea</taxon>
        <taxon>Camarodonta</taxon>
        <taxon>Echinidea</taxon>
        <taxon>Strongylocentrotidae</taxon>
        <taxon>Strongylocentrotus</taxon>
    </lineage>
</organism>
<feature type="region of interest" description="Disordered" evidence="1">
    <location>
        <begin position="1"/>
        <end position="69"/>
    </location>
</feature>
<proteinExistence type="predicted"/>
<sequence length="355" mass="39863">MDEDHDQALSNVPFRIGRAGSGNYDDDGENESSEDELDIILHGTPEQKRRLTRSLSRGSLQMSSSDDDFEKEMEMELDANMILHEKQFRTDVEKKLTAATRAQQTQSSAASGGLPGSSSEQQCYDEVYFDSDDDEDKKETPVEGARAGDGGDQDKEQAKKQHRIPTNKDLLYDPNIDEDNQNWMNKQRAKYYPNRAPKRSHDQTSSESPSGAGNPAQPSQTPKPDKVTGATCPPSIPKTDAILNCPACMTTLCIDCQRHELYTNQYRAMFVMNCCIIRSEQLRYPESKNKKKKWRKKKRRHEETMEGGEADEEEGSGAAGDELFNPVKCSICNTEVGVLDKQEIFHFFNVLSSAA</sequence>
<dbReference type="GeneID" id="757253"/>
<reference evidence="3" key="1">
    <citation type="submission" date="2015-02" db="EMBL/GenBank/DDBJ databases">
        <title>Genome sequencing for Strongylocentrotus purpuratus.</title>
        <authorList>
            <person name="Murali S."/>
            <person name="Liu Y."/>
            <person name="Vee V."/>
            <person name="English A."/>
            <person name="Wang M."/>
            <person name="Skinner E."/>
            <person name="Han Y."/>
            <person name="Muzny D.M."/>
            <person name="Worley K.C."/>
            <person name="Gibbs R.A."/>
        </authorList>
    </citation>
    <scope>NUCLEOTIDE SEQUENCE</scope>
</reference>
<feature type="compositionally biased region" description="Acidic residues" evidence="1">
    <location>
        <begin position="24"/>
        <end position="38"/>
    </location>
</feature>
<evidence type="ECO:0000313" key="3">
    <source>
        <dbReference type="Proteomes" id="UP000007110"/>
    </source>
</evidence>
<dbReference type="InterPro" id="IPR019370">
    <property type="entry name" value="E2F-assoc_phosphoprotein"/>
</dbReference>
<feature type="compositionally biased region" description="Acidic residues" evidence="1">
    <location>
        <begin position="127"/>
        <end position="136"/>
    </location>
</feature>
<dbReference type="InParanoid" id="A0A7M7G1B9"/>
<dbReference type="EnsemblMetazoa" id="XM_001197735">
    <property type="protein sequence ID" value="XP_001197735"/>
    <property type="gene ID" value="LOC757253"/>
</dbReference>
<dbReference type="Proteomes" id="UP000007110">
    <property type="component" value="Unassembled WGS sequence"/>
</dbReference>
<feature type="compositionally biased region" description="Low complexity" evidence="1">
    <location>
        <begin position="97"/>
        <end position="119"/>
    </location>
</feature>
<dbReference type="GO" id="GO:0005634">
    <property type="term" value="C:nucleus"/>
    <property type="evidence" value="ECO:0000318"/>
    <property type="project" value="GO_Central"/>
</dbReference>
<dbReference type="KEGG" id="spu:757253"/>
<feature type="compositionally biased region" description="Basic residues" evidence="1">
    <location>
        <begin position="289"/>
        <end position="300"/>
    </location>
</feature>
<feature type="region of interest" description="Disordered" evidence="1">
    <location>
        <begin position="94"/>
        <end position="232"/>
    </location>
</feature>